<organism evidence="2 4">
    <name type="scientific">Oncorhynchus mykiss</name>
    <name type="common">Rainbow trout</name>
    <name type="synonym">Salmo gairdneri</name>
    <dbReference type="NCBI Taxonomy" id="8022"/>
    <lineage>
        <taxon>Eukaryota</taxon>
        <taxon>Metazoa</taxon>
        <taxon>Chordata</taxon>
        <taxon>Craniata</taxon>
        <taxon>Vertebrata</taxon>
        <taxon>Euteleostomi</taxon>
        <taxon>Actinopterygii</taxon>
        <taxon>Neopterygii</taxon>
        <taxon>Teleostei</taxon>
        <taxon>Protacanthopterygii</taxon>
        <taxon>Salmoniformes</taxon>
        <taxon>Salmonidae</taxon>
        <taxon>Salmoninae</taxon>
        <taxon>Oncorhynchus</taxon>
    </lineage>
</organism>
<dbReference type="InterPro" id="IPR011029">
    <property type="entry name" value="DEATH-like_dom_sf"/>
</dbReference>
<dbReference type="AlphaFoldDB" id="A0A060XJK5"/>
<dbReference type="Gene3D" id="1.10.533.10">
    <property type="entry name" value="Death Domain, Fas"/>
    <property type="match status" value="1"/>
</dbReference>
<evidence type="ECO:0000259" key="1">
    <source>
        <dbReference type="PROSITE" id="PS50824"/>
    </source>
</evidence>
<dbReference type="SUPFAM" id="SSF47986">
    <property type="entry name" value="DEATH domain"/>
    <property type="match status" value="1"/>
</dbReference>
<dbReference type="PROSITE" id="PS50824">
    <property type="entry name" value="DAPIN"/>
    <property type="match status" value="1"/>
</dbReference>
<reference evidence="3 5" key="3">
    <citation type="submission" date="2020-07" db="EMBL/GenBank/DDBJ databases">
        <title>A long reads based de novo assembly of the rainbow trout Arlee double haploid line genome.</title>
        <authorList>
            <person name="Gao G."/>
            <person name="Palti Y."/>
        </authorList>
    </citation>
    <scope>NUCLEOTIDE SEQUENCE [LARGE SCALE GENOMIC DNA]</scope>
</reference>
<evidence type="ECO:0000313" key="4">
    <source>
        <dbReference type="Proteomes" id="UP000193380"/>
    </source>
</evidence>
<protein>
    <recommendedName>
        <fullName evidence="1">Pyrin domain-containing protein</fullName>
    </recommendedName>
</protein>
<reference evidence="3" key="4">
    <citation type="submission" date="2025-05" db="UniProtKB">
        <authorList>
            <consortium name="Ensembl"/>
        </authorList>
    </citation>
    <scope>IDENTIFICATION</scope>
</reference>
<dbReference type="Proteomes" id="UP000193380">
    <property type="component" value="Unassembled WGS sequence"/>
</dbReference>
<gene>
    <name evidence="2" type="ORF">GSONMT00008796001</name>
</gene>
<name>A0A060XJK5_ONCMY</name>
<dbReference type="InterPro" id="IPR004020">
    <property type="entry name" value="DAPIN"/>
</dbReference>
<dbReference type="Proteomes" id="UP000694395">
    <property type="component" value="Chromosome 5"/>
</dbReference>
<reference evidence="2" key="2">
    <citation type="submission" date="2014-03" db="EMBL/GenBank/DDBJ databases">
        <authorList>
            <person name="Genoscope - CEA"/>
        </authorList>
    </citation>
    <scope>NUCLEOTIDE SEQUENCE</scope>
</reference>
<accession>A0A060XJK5</accession>
<dbReference type="Pfam" id="PF02758">
    <property type="entry name" value="PYRIN"/>
    <property type="match status" value="1"/>
</dbReference>
<proteinExistence type="predicted"/>
<dbReference type="GeneTree" id="ENSGT01140000282768"/>
<dbReference type="SMART" id="SM01289">
    <property type="entry name" value="PYRIN"/>
    <property type="match status" value="1"/>
</dbReference>
<dbReference type="PaxDb" id="8022-A0A060XJK5"/>
<evidence type="ECO:0000313" key="5">
    <source>
        <dbReference type="Proteomes" id="UP000694395"/>
    </source>
</evidence>
<sequence length="88" mass="10119">MVISSAQLLNIMEDLDSDGLKRFQWFLTQGVLNDYPPIPKSLLENRDRMDTVDKMVQSYRLDGAVTITLKILEKMNQNSLAGKLKKYI</sequence>
<dbReference type="STRING" id="8022.A0A060XJK5"/>
<feature type="domain" description="Pyrin" evidence="1">
    <location>
        <begin position="8"/>
        <end position="88"/>
    </location>
</feature>
<reference evidence="2" key="1">
    <citation type="journal article" date="2014" name="Nat. Commun.">
        <title>The rainbow trout genome provides novel insights into evolution after whole-genome duplication in vertebrates.</title>
        <authorList>
            <person name="Berthelot C."/>
            <person name="Brunet F."/>
            <person name="Chalopin D."/>
            <person name="Juanchich A."/>
            <person name="Bernard M."/>
            <person name="Noel B."/>
            <person name="Bento P."/>
            <person name="Da Silva C."/>
            <person name="Labadie K."/>
            <person name="Alberti A."/>
            <person name="Aury J.M."/>
            <person name="Louis A."/>
            <person name="Dehais P."/>
            <person name="Bardou P."/>
            <person name="Montfort J."/>
            <person name="Klopp C."/>
            <person name="Cabau C."/>
            <person name="Gaspin C."/>
            <person name="Thorgaard G.H."/>
            <person name="Boussaha M."/>
            <person name="Quillet E."/>
            <person name="Guyomard R."/>
            <person name="Galiana D."/>
            <person name="Bobe J."/>
            <person name="Volff J.N."/>
            <person name="Genet C."/>
            <person name="Wincker P."/>
            <person name="Jaillon O."/>
            <person name="Roest Crollius H."/>
            <person name="Guiguen Y."/>
        </authorList>
    </citation>
    <scope>NUCLEOTIDE SEQUENCE [LARGE SCALE GENOMIC DNA]</scope>
</reference>
<evidence type="ECO:0000313" key="2">
    <source>
        <dbReference type="EMBL" id="CDQ79738.1"/>
    </source>
</evidence>
<evidence type="ECO:0000313" key="3">
    <source>
        <dbReference type="Ensembl" id="ENSOMYP00000095011.1"/>
    </source>
</evidence>
<keyword evidence="5" id="KW-1185">Reference proteome</keyword>
<dbReference type="CDD" id="cd08321">
    <property type="entry name" value="Pyrin_ASC-like"/>
    <property type="match status" value="1"/>
</dbReference>
<dbReference type="Ensembl" id="ENSOMYT00000103270.2">
    <property type="protein sequence ID" value="ENSOMYP00000095011.1"/>
    <property type="gene ID" value="ENSOMYG00000043338.2"/>
</dbReference>
<dbReference type="EMBL" id="FR905495">
    <property type="protein sequence ID" value="CDQ79738.1"/>
    <property type="molecule type" value="Genomic_DNA"/>
</dbReference>